<dbReference type="AlphaFoldDB" id="A0A846QNE1"/>
<keyword evidence="2" id="KW-0808">Transferase</keyword>
<evidence type="ECO:0000259" key="1">
    <source>
        <dbReference type="Pfam" id="PF00534"/>
    </source>
</evidence>
<keyword evidence="3" id="KW-1185">Reference proteome</keyword>
<name>A0A846QNE1_9BACT</name>
<dbReference type="Pfam" id="PF00534">
    <property type="entry name" value="Glycos_transf_1"/>
    <property type="match status" value="1"/>
</dbReference>
<sequence>MGRSVANAAFLRALLRADPFDEYHFLLRDRALANGVRARLADEFPELARGGRLVFRERAELPAAMADTPFHCMHLSDCINHPAHLAALRNALSPRIFPITGPTHSLSYRRFSTDFLAQLWPGSTRRDCVIATSTTAVEVVRGFHDYLSEGYGIAPECRPRVERIPLGVDTDVYRPATQEERRAARESLGLADGQLAVLLFSRLSHHSKMDPLPVLRAFQRLGREGFDLSRVVLCLAGWDDGDGAAFGATLAELARNVGLGWRLEVGPDESRKRELFWACDVFLSPVDNPQETFGLTMLEAGAMGCAVVASDYDGYRDLVVHGETGLLVPTLGPRTTDGVDRMAPLVFDADYHLLLAQETVVDVPRMAQALRTLFDDPALRGRLGENARRRVEAEFSWRSVVERHVELWDALWNEPVDEAALRGRRHPMQLPYARVFGGYPTGVLDDALRVTWSAAGRALYRGQEFVSFYEGMESRLSPERLRRVVFFARKPIACARLAAKLAEAESMPPEDAEFCILWALKNDFLERCDER</sequence>
<feature type="domain" description="Glycosyl transferase family 1" evidence="1">
    <location>
        <begin position="181"/>
        <end position="329"/>
    </location>
</feature>
<comment type="caution">
    <text evidence="2">The sequence shown here is derived from an EMBL/GenBank/DDBJ whole genome shotgun (WGS) entry which is preliminary data.</text>
</comment>
<dbReference type="Gene3D" id="3.40.50.2000">
    <property type="entry name" value="Glycogen Phosphorylase B"/>
    <property type="match status" value="4"/>
</dbReference>
<gene>
    <name evidence="2" type="ORF">GGQ74_000565</name>
</gene>
<accession>A0A846QNE1</accession>
<proteinExistence type="predicted"/>
<dbReference type="GO" id="GO:0016757">
    <property type="term" value="F:glycosyltransferase activity"/>
    <property type="evidence" value="ECO:0007669"/>
    <property type="project" value="InterPro"/>
</dbReference>
<dbReference type="InterPro" id="IPR001296">
    <property type="entry name" value="Glyco_trans_1"/>
</dbReference>
<dbReference type="EMBL" id="JAATJA010000001">
    <property type="protein sequence ID" value="NJB66925.1"/>
    <property type="molecule type" value="Genomic_DNA"/>
</dbReference>
<dbReference type="RefSeq" id="WP_245168107.1">
    <property type="nucleotide sequence ID" value="NZ_JAATJA010000001.1"/>
</dbReference>
<dbReference type="SUPFAM" id="SSF53756">
    <property type="entry name" value="UDP-Glycosyltransferase/glycogen phosphorylase"/>
    <property type="match status" value="1"/>
</dbReference>
<organism evidence="2 3">
    <name type="scientific">Desulfobaculum xiamenense</name>
    <dbReference type="NCBI Taxonomy" id="995050"/>
    <lineage>
        <taxon>Bacteria</taxon>
        <taxon>Pseudomonadati</taxon>
        <taxon>Thermodesulfobacteriota</taxon>
        <taxon>Desulfovibrionia</taxon>
        <taxon>Desulfovibrionales</taxon>
        <taxon>Desulfovibrionaceae</taxon>
        <taxon>Desulfobaculum</taxon>
    </lineage>
</organism>
<dbReference type="PANTHER" id="PTHR12526">
    <property type="entry name" value="GLYCOSYLTRANSFERASE"/>
    <property type="match status" value="1"/>
</dbReference>
<dbReference type="CDD" id="cd03801">
    <property type="entry name" value="GT4_PimA-like"/>
    <property type="match status" value="1"/>
</dbReference>
<dbReference type="Proteomes" id="UP000580856">
    <property type="component" value="Unassembled WGS sequence"/>
</dbReference>
<evidence type="ECO:0000313" key="3">
    <source>
        <dbReference type="Proteomes" id="UP000580856"/>
    </source>
</evidence>
<reference evidence="2 3" key="1">
    <citation type="submission" date="2020-03" db="EMBL/GenBank/DDBJ databases">
        <title>Genomic Encyclopedia of Type Strains, Phase IV (KMG-IV): sequencing the most valuable type-strain genomes for metagenomic binning, comparative biology and taxonomic classification.</title>
        <authorList>
            <person name="Goeker M."/>
        </authorList>
    </citation>
    <scope>NUCLEOTIDE SEQUENCE [LARGE SCALE GENOMIC DNA]</scope>
    <source>
        <strain evidence="2 3">DSM 24233</strain>
    </source>
</reference>
<protein>
    <submittedName>
        <fullName evidence="2">Glycosyltransferase involved in cell wall biosynthesis</fullName>
    </submittedName>
</protein>
<evidence type="ECO:0000313" key="2">
    <source>
        <dbReference type="EMBL" id="NJB66925.1"/>
    </source>
</evidence>